<dbReference type="EMBL" id="JAUCAQ010000037">
    <property type="protein sequence ID" value="MDM7647501.1"/>
    <property type="molecule type" value="Genomic_DNA"/>
</dbReference>
<keyword evidence="1" id="KW-0472">Membrane</keyword>
<protein>
    <submittedName>
        <fullName evidence="2">Uncharacterized protein</fullName>
    </submittedName>
</protein>
<reference evidence="2 3" key="1">
    <citation type="submission" date="2023-06" db="EMBL/GenBank/DDBJ databases">
        <title>Draft Genome Sequences of lactic acid bacteria strains isolated from fermented milk products.</title>
        <authorList>
            <person name="Elcheninov A.G."/>
            <person name="Klyukina A."/>
            <person name="Zayulina K.S."/>
            <person name="Gavirova L.A."/>
            <person name="Shcherbakova P.A."/>
            <person name="Shestakov A.I."/>
            <person name="Kublanov I.V."/>
            <person name="Kochetkova T.V."/>
        </authorList>
    </citation>
    <scope>NUCLEOTIDE SEQUENCE [LARGE SCALE GENOMIC DNA]</scope>
    <source>
        <strain evidence="2 3">TOM.81</strain>
    </source>
</reference>
<name>A0ABT7S1S6_9LACO</name>
<feature type="transmembrane region" description="Helical" evidence="1">
    <location>
        <begin position="40"/>
        <end position="58"/>
    </location>
</feature>
<keyword evidence="3" id="KW-1185">Reference proteome</keyword>
<feature type="transmembrane region" description="Helical" evidence="1">
    <location>
        <begin position="70"/>
        <end position="89"/>
    </location>
</feature>
<gene>
    <name evidence="2" type="ORF">QUE93_10830</name>
</gene>
<feature type="transmembrane region" description="Helical" evidence="1">
    <location>
        <begin position="12"/>
        <end position="28"/>
    </location>
</feature>
<accession>A0ABT7S1S6</accession>
<dbReference type="Proteomes" id="UP001242903">
    <property type="component" value="Unassembled WGS sequence"/>
</dbReference>
<evidence type="ECO:0000313" key="3">
    <source>
        <dbReference type="Proteomes" id="UP001242903"/>
    </source>
</evidence>
<keyword evidence="1" id="KW-0812">Transmembrane</keyword>
<dbReference type="RefSeq" id="WP_289457241.1">
    <property type="nucleotide sequence ID" value="NZ_JAUCAQ010000037.1"/>
</dbReference>
<proteinExistence type="predicted"/>
<evidence type="ECO:0000313" key="2">
    <source>
        <dbReference type="EMBL" id="MDM7647501.1"/>
    </source>
</evidence>
<sequence>MQKNRNRNQKIYVFFSVLILFILTIKLTNQEDYNVDSCITILSLGLYLSFQLVVFNLYNKLAVSESEKLVFYVKTIIINIVSVFYIFGFFHNIKYLSSFVGFSLIIDVIVQIVKMFSFSEKLIPLDELKENGVYLTPEKAEDIIKKFHPNYPFFTIKQGGEEKKAIDYETLKRLQDIWIAKQLSRK</sequence>
<organism evidence="2 3">
    <name type="scientific">Leuconostoc falkenbergense</name>
    <dbReference type="NCBI Taxonomy" id="2766470"/>
    <lineage>
        <taxon>Bacteria</taxon>
        <taxon>Bacillati</taxon>
        <taxon>Bacillota</taxon>
        <taxon>Bacilli</taxon>
        <taxon>Lactobacillales</taxon>
        <taxon>Lactobacillaceae</taxon>
        <taxon>Leuconostoc</taxon>
    </lineage>
</organism>
<keyword evidence="1" id="KW-1133">Transmembrane helix</keyword>
<comment type="caution">
    <text evidence="2">The sequence shown here is derived from an EMBL/GenBank/DDBJ whole genome shotgun (WGS) entry which is preliminary data.</text>
</comment>
<evidence type="ECO:0000256" key="1">
    <source>
        <dbReference type="SAM" id="Phobius"/>
    </source>
</evidence>